<feature type="transmembrane region" description="Helical" evidence="1">
    <location>
        <begin position="319"/>
        <end position="339"/>
    </location>
</feature>
<evidence type="ECO:0000313" key="2">
    <source>
        <dbReference type="EMBL" id="KIY64263.1"/>
    </source>
</evidence>
<keyword evidence="1" id="KW-0472">Membrane</keyword>
<keyword evidence="3" id="KW-1185">Reference proteome</keyword>
<feature type="non-terminal residue" evidence="2">
    <location>
        <position position="1"/>
    </location>
</feature>
<dbReference type="AlphaFoldDB" id="A0A0D7B0X2"/>
<reference evidence="2 3" key="1">
    <citation type="journal article" date="2015" name="Fungal Genet. Biol.">
        <title>Evolution of novel wood decay mechanisms in Agaricales revealed by the genome sequences of Fistulina hepatica and Cylindrobasidium torrendii.</title>
        <authorList>
            <person name="Floudas D."/>
            <person name="Held B.W."/>
            <person name="Riley R."/>
            <person name="Nagy L.G."/>
            <person name="Koehler G."/>
            <person name="Ransdell A.S."/>
            <person name="Younus H."/>
            <person name="Chow J."/>
            <person name="Chiniquy J."/>
            <person name="Lipzen A."/>
            <person name="Tritt A."/>
            <person name="Sun H."/>
            <person name="Haridas S."/>
            <person name="LaButti K."/>
            <person name="Ohm R.A."/>
            <person name="Kues U."/>
            <person name="Blanchette R.A."/>
            <person name="Grigoriev I.V."/>
            <person name="Minto R.E."/>
            <person name="Hibbett D.S."/>
        </authorList>
    </citation>
    <scope>NUCLEOTIDE SEQUENCE [LARGE SCALE GENOMIC DNA]</scope>
    <source>
        <strain evidence="2 3">FP15055 ss-10</strain>
    </source>
</reference>
<dbReference type="OrthoDB" id="2657661at2759"/>
<evidence type="ECO:0000256" key="1">
    <source>
        <dbReference type="SAM" id="Phobius"/>
    </source>
</evidence>
<keyword evidence="1" id="KW-1133">Transmembrane helix</keyword>
<organism evidence="2 3">
    <name type="scientific">Cylindrobasidium torrendii FP15055 ss-10</name>
    <dbReference type="NCBI Taxonomy" id="1314674"/>
    <lineage>
        <taxon>Eukaryota</taxon>
        <taxon>Fungi</taxon>
        <taxon>Dikarya</taxon>
        <taxon>Basidiomycota</taxon>
        <taxon>Agaricomycotina</taxon>
        <taxon>Agaricomycetes</taxon>
        <taxon>Agaricomycetidae</taxon>
        <taxon>Agaricales</taxon>
        <taxon>Marasmiineae</taxon>
        <taxon>Physalacriaceae</taxon>
        <taxon>Cylindrobasidium</taxon>
    </lineage>
</organism>
<gene>
    <name evidence="2" type="ORF">CYLTODRAFT_358653</name>
</gene>
<dbReference type="EMBL" id="KN880645">
    <property type="protein sequence ID" value="KIY64263.1"/>
    <property type="molecule type" value="Genomic_DNA"/>
</dbReference>
<sequence length="483" mass="56086">DEWEAYIHPKGARYFKHKTKRVFTDTDMCNSTKAEIITSLLQELEEFVSDNCIIIAPTTDLVLDLVRDKPDNVSCDYYFADHKLRSIFWLDVFQADWFYLWDDVKGVTSPGQVAHIIESQYWCHCQLYPTAWPLSIEAVDDLRDMLSYTIGAAIISPLSTALYKLSDMQNMLNLADSIRVNVTDGHAIRPGMASSLFRFMYIFACQRFIHFYGEPNARLERNISVYKKNKADRRRTMFITILAPLLFFEPRGHVRSIQKFWVDGTINDAAFERFIEKLLIEWQDLILVDTVLLNANVAFLAIQSVDEGTYKPQRSAAQLASYVSVVTVMGSLIIGLLLVRQNREGGRLHFMRHKMLGVETLAIVYSLPYALLIWAVLTFLAAFTLMCIIHSSLAVRLIVSIAWSTIALTVLWCILISWKLTQRDQHWFMLLTPNFLRERWPQLIEMMKLKLQQLRGHWKRLLDGQETAVRKNTVYTRYSWIQD</sequence>
<feature type="transmembrane region" description="Helical" evidence="1">
    <location>
        <begin position="360"/>
        <end position="391"/>
    </location>
</feature>
<dbReference type="STRING" id="1314674.A0A0D7B0X2"/>
<protein>
    <submittedName>
        <fullName evidence="2">Uncharacterized protein</fullName>
    </submittedName>
</protein>
<evidence type="ECO:0000313" key="3">
    <source>
        <dbReference type="Proteomes" id="UP000054007"/>
    </source>
</evidence>
<name>A0A0D7B0X2_9AGAR</name>
<keyword evidence="1" id="KW-0812">Transmembrane</keyword>
<proteinExistence type="predicted"/>
<accession>A0A0D7B0X2</accession>
<feature type="transmembrane region" description="Helical" evidence="1">
    <location>
        <begin position="397"/>
        <end position="418"/>
    </location>
</feature>
<dbReference type="Proteomes" id="UP000054007">
    <property type="component" value="Unassembled WGS sequence"/>
</dbReference>